<organism evidence="8 9">
    <name type="scientific">Aminipila terrae</name>
    <dbReference type="NCBI Taxonomy" id="2697030"/>
    <lineage>
        <taxon>Bacteria</taxon>
        <taxon>Bacillati</taxon>
        <taxon>Bacillota</taxon>
        <taxon>Clostridia</taxon>
        <taxon>Peptostreptococcales</taxon>
        <taxon>Anaerovoracaceae</taxon>
        <taxon>Aminipila</taxon>
    </lineage>
</organism>
<keyword evidence="9" id="KW-1185">Reference proteome</keyword>
<keyword evidence="5" id="KW-0408">Iron</keyword>
<dbReference type="PANTHER" id="PTHR11228:SF34">
    <property type="entry name" value="TUNGSTEN-CONTAINING ALDEHYDE FERREDOXIN OXIDOREDUCTASE COFACTOR MODIFYING PROTEIN"/>
    <property type="match status" value="1"/>
</dbReference>
<evidence type="ECO:0000259" key="7">
    <source>
        <dbReference type="PROSITE" id="PS51918"/>
    </source>
</evidence>
<dbReference type="InterPro" id="IPR034391">
    <property type="entry name" value="AdoMet-like_SPASM_containing"/>
</dbReference>
<evidence type="ECO:0000256" key="6">
    <source>
        <dbReference type="ARBA" id="ARBA00023014"/>
    </source>
</evidence>
<dbReference type="CDD" id="cd01335">
    <property type="entry name" value="Radical_SAM"/>
    <property type="match status" value="1"/>
</dbReference>
<dbReference type="PROSITE" id="PS51918">
    <property type="entry name" value="RADICAL_SAM"/>
    <property type="match status" value="1"/>
</dbReference>
<evidence type="ECO:0000256" key="3">
    <source>
        <dbReference type="ARBA" id="ARBA00022691"/>
    </source>
</evidence>
<dbReference type="GO" id="GO:0051536">
    <property type="term" value="F:iron-sulfur cluster binding"/>
    <property type="evidence" value="ECO:0007669"/>
    <property type="project" value="UniProtKB-KW"/>
</dbReference>
<dbReference type="Gene3D" id="3.20.20.70">
    <property type="entry name" value="Aldolase class I"/>
    <property type="match status" value="1"/>
</dbReference>
<reference evidence="8 9" key="1">
    <citation type="submission" date="2020-01" db="EMBL/GenBank/DDBJ databases">
        <title>Genomic analysis of Aminipila sp. CBA3637.</title>
        <authorList>
            <person name="Kim Y.B."/>
            <person name="Roh S.W."/>
        </authorList>
    </citation>
    <scope>NUCLEOTIDE SEQUENCE [LARGE SCALE GENOMIC DNA]</scope>
    <source>
        <strain evidence="8 9">CBA3637</strain>
    </source>
</reference>
<evidence type="ECO:0000313" key="8">
    <source>
        <dbReference type="EMBL" id="QHI71946.1"/>
    </source>
</evidence>
<accession>A0A6P1MJY2</accession>
<dbReference type="SFLD" id="SFLDG01387">
    <property type="entry name" value="BtrN-like_SPASM_domain_contain"/>
    <property type="match status" value="1"/>
</dbReference>
<dbReference type="InterPro" id="IPR013785">
    <property type="entry name" value="Aldolase_TIM"/>
</dbReference>
<dbReference type="Proteomes" id="UP000463883">
    <property type="component" value="Chromosome"/>
</dbReference>
<dbReference type="Pfam" id="PF04055">
    <property type="entry name" value="Radical_SAM"/>
    <property type="match status" value="1"/>
</dbReference>
<evidence type="ECO:0000256" key="4">
    <source>
        <dbReference type="ARBA" id="ARBA00022723"/>
    </source>
</evidence>
<evidence type="ECO:0000256" key="5">
    <source>
        <dbReference type="ARBA" id="ARBA00023004"/>
    </source>
</evidence>
<dbReference type="GO" id="GO:0003824">
    <property type="term" value="F:catalytic activity"/>
    <property type="evidence" value="ECO:0007669"/>
    <property type="project" value="InterPro"/>
</dbReference>
<keyword evidence="2" id="KW-0004">4Fe-4S</keyword>
<dbReference type="InterPro" id="IPR023885">
    <property type="entry name" value="4Fe4S-binding_SPASM_dom"/>
</dbReference>
<dbReference type="InterPro" id="IPR007197">
    <property type="entry name" value="rSAM"/>
</dbReference>
<dbReference type="Pfam" id="PF13186">
    <property type="entry name" value="SPASM"/>
    <property type="match status" value="1"/>
</dbReference>
<protein>
    <submittedName>
        <fullName evidence="8">Radical SAM protein</fullName>
    </submittedName>
</protein>
<dbReference type="SFLD" id="SFLDG01067">
    <property type="entry name" value="SPASM/twitch_domain_containing"/>
    <property type="match status" value="1"/>
</dbReference>
<evidence type="ECO:0000256" key="1">
    <source>
        <dbReference type="ARBA" id="ARBA00001966"/>
    </source>
</evidence>
<evidence type="ECO:0000256" key="2">
    <source>
        <dbReference type="ARBA" id="ARBA00022485"/>
    </source>
</evidence>
<dbReference type="PANTHER" id="PTHR11228">
    <property type="entry name" value="RADICAL SAM DOMAIN PROTEIN"/>
    <property type="match status" value="1"/>
</dbReference>
<evidence type="ECO:0000313" key="9">
    <source>
        <dbReference type="Proteomes" id="UP000463883"/>
    </source>
</evidence>
<feature type="domain" description="Radical SAM core" evidence="7">
    <location>
        <begin position="15"/>
        <end position="226"/>
    </location>
</feature>
<keyword evidence="3" id="KW-0949">S-adenosyl-L-methionine</keyword>
<gene>
    <name evidence="8" type="ORF">Ami3637_05670</name>
</gene>
<dbReference type="RefSeq" id="WP_162361716.1">
    <property type="nucleotide sequence ID" value="NZ_CP047591.1"/>
</dbReference>
<comment type="cofactor">
    <cofactor evidence="1">
        <name>[4Fe-4S] cluster</name>
        <dbReference type="ChEBI" id="CHEBI:49883"/>
    </cofactor>
</comment>
<sequence>MGENERLTLADIVPLDTPLSIQVEPSSACNFKCKYCYRQVDPEKYKTSNMLSFDTFKKLIDDVKGFNRPLKSLMFAKIGEPTLNPELPRMVRYAKKSNVVLSTKIITNGSMLNPEFNLDLIDAGLDVLRISIQGLTDAEYRDVCGYNLNMEKFLANIKHFYEHKKQCKVFIKILDTMIKNRKEDFFNIFGNVCDEISIEHEIPARDPKQEDFENIINMMGEKIQYDVICCPLPFYSLNLEVNGDIEICTVRLGEESLLGNVNYNNIVDLWKSDRMNAFRRMQLKGERFTHKICRRCTAPSFCLQSRDCIDDKREELLKWYT</sequence>
<keyword evidence="6" id="KW-0411">Iron-sulfur</keyword>
<dbReference type="InterPro" id="IPR050377">
    <property type="entry name" value="Radical_SAM_PqqE_MftC-like"/>
</dbReference>
<name>A0A6P1MJY2_9FIRM</name>
<dbReference type="SFLD" id="SFLDS00029">
    <property type="entry name" value="Radical_SAM"/>
    <property type="match status" value="1"/>
</dbReference>
<dbReference type="InterPro" id="IPR058240">
    <property type="entry name" value="rSAM_sf"/>
</dbReference>
<keyword evidence="4" id="KW-0479">Metal-binding</keyword>
<dbReference type="EMBL" id="CP047591">
    <property type="protein sequence ID" value="QHI71946.1"/>
    <property type="molecule type" value="Genomic_DNA"/>
</dbReference>
<dbReference type="AlphaFoldDB" id="A0A6P1MJY2"/>
<proteinExistence type="predicted"/>
<dbReference type="SUPFAM" id="SSF102114">
    <property type="entry name" value="Radical SAM enzymes"/>
    <property type="match status" value="1"/>
</dbReference>
<dbReference type="GO" id="GO:0046872">
    <property type="term" value="F:metal ion binding"/>
    <property type="evidence" value="ECO:0007669"/>
    <property type="project" value="UniProtKB-KW"/>
</dbReference>
<dbReference type="KEGG" id="amic:Ami3637_05670"/>
<dbReference type="NCBIfam" id="TIGR04085">
    <property type="entry name" value="rSAM_more_4Fe4S"/>
    <property type="match status" value="1"/>
</dbReference>